<dbReference type="Proteomes" id="UP000184130">
    <property type="component" value="Unassembled WGS sequence"/>
</dbReference>
<dbReference type="Gene3D" id="1.20.5.340">
    <property type="match status" value="1"/>
</dbReference>
<keyword evidence="1" id="KW-0175">Coiled coil</keyword>
<evidence type="ECO:0000313" key="3">
    <source>
        <dbReference type="Proteomes" id="UP000184130"/>
    </source>
</evidence>
<gene>
    <name evidence="2" type="ORF">SAMN05216463_112112</name>
</gene>
<name>A0A1M6VGL2_XYLRU</name>
<reference evidence="2 3" key="1">
    <citation type="submission" date="2016-11" db="EMBL/GenBank/DDBJ databases">
        <authorList>
            <person name="Jaros S."/>
            <person name="Januszkiewicz K."/>
            <person name="Wedrychowicz H."/>
        </authorList>
    </citation>
    <scope>NUCLEOTIDE SEQUENCE [LARGE SCALE GENOMIC DNA]</scope>
    <source>
        <strain evidence="2 3">KHT3</strain>
    </source>
</reference>
<dbReference type="RefSeq" id="WP_073208684.1">
    <property type="nucleotide sequence ID" value="NZ_FRBD01000012.1"/>
</dbReference>
<sequence length="230" mass="27221">MKKYFIVFIIVVTYPLGIYAQGKDSLESTKKAITEQHYEVQRIDSLQKEISRLVGQIAKYKQTVDTLNSQLYDYEQTIKDQNKKIKKLNHYLLFADTIVARLSNDCLRKKYDLANVNQAIRNFEQMYSSELKNKFGRLKYLLNEYEIYTQELVSILLEAQNDKSLGNPFTGQKQAQSYIDKIKNTRYYQDVYNDDWTIPYLNNLIDKCFETIKSFNPKESKELHLIELMN</sequence>
<organism evidence="2 3">
    <name type="scientific">Xylanibacter ruminicola</name>
    <name type="common">Prevotella ruminicola</name>
    <dbReference type="NCBI Taxonomy" id="839"/>
    <lineage>
        <taxon>Bacteria</taxon>
        <taxon>Pseudomonadati</taxon>
        <taxon>Bacteroidota</taxon>
        <taxon>Bacteroidia</taxon>
        <taxon>Bacteroidales</taxon>
        <taxon>Prevotellaceae</taxon>
        <taxon>Xylanibacter</taxon>
    </lineage>
</organism>
<accession>A0A1M6VGL2</accession>
<evidence type="ECO:0000256" key="1">
    <source>
        <dbReference type="SAM" id="Coils"/>
    </source>
</evidence>
<proteinExistence type="predicted"/>
<evidence type="ECO:0000313" key="2">
    <source>
        <dbReference type="EMBL" id="SHK80599.1"/>
    </source>
</evidence>
<dbReference type="AlphaFoldDB" id="A0A1M6VGL2"/>
<protein>
    <submittedName>
        <fullName evidence="2">Uncharacterized protein</fullName>
    </submittedName>
</protein>
<dbReference type="EMBL" id="FRBD01000012">
    <property type="protein sequence ID" value="SHK80599.1"/>
    <property type="molecule type" value="Genomic_DNA"/>
</dbReference>
<feature type="coiled-coil region" evidence="1">
    <location>
        <begin position="43"/>
        <end position="84"/>
    </location>
</feature>